<dbReference type="OrthoDB" id="5383172at2"/>
<accession>A0A511T1X5</accession>
<feature type="chain" id="PRO_5023057398" description="Lipoprotein" evidence="2">
    <location>
        <begin position="27"/>
        <end position="146"/>
    </location>
</feature>
<dbReference type="RefSeq" id="WP_074956418.1">
    <property type="nucleotide sequence ID" value="NZ_BJXR01000027.1"/>
</dbReference>
<dbReference type="Proteomes" id="UP000183760">
    <property type="component" value="Unassembled WGS sequence"/>
</dbReference>
<dbReference type="Proteomes" id="UP000321514">
    <property type="component" value="Unassembled WGS sequence"/>
</dbReference>
<dbReference type="EMBL" id="FOIB01000006">
    <property type="protein sequence ID" value="SEU22660.1"/>
    <property type="molecule type" value="Genomic_DNA"/>
</dbReference>
<organism evidence="3 6">
    <name type="scientific">Myxococcus fulvus</name>
    <dbReference type="NCBI Taxonomy" id="33"/>
    <lineage>
        <taxon>Bacteria</taxon>
        <taxon>Pseudomonadati</taxon>
        <taxon>Myxococcota</taxon>
        <taxon>Myxococcia</taxon>
        <taxon>Myxococcales</taxon>
        <taxon>Cystobacterineae</taxon>
        <taxon>Myxococcaceae</taxon>
        <taxon>Myxococcus</taxon>
    </lineage>
</organism>
<reference evidence="3 6" key="2">
    <citation type="submission" date="2019-07" db="EMBL/GenBank/DDBJ databases">
        <title>Whole genome shotgun sequence of Myxococcus fulvus NBRC 100333.</title>
        <authorList>
            <person name="Hosoyama A."/>
            <person name="Uohara A."/>
            <person name="Ohji S."/>
            <person name="Ichikawa N."/>
        </authorList>
    </citation>
    <scope>NUCLEOTIDE SEQUENCE [LARGE SCALE GENOMIC DNA]</scope>
    <source>
        <strain evidence="3 6">NBRC 100333</strain>
    </source>
</reference>
<feature type="signal peptide" evidence="2">
    <location>
        <begin position="1"/>
        <end position="26"/>
    </location>
</feature>
<protein>
    <recommendedName>
        <fullName evidence="7">Lipoprotein</fullName>
    </recommendedName>
</protein>
<evidence type="ECO:0000313" key="4">
    <source>
        <dbReference type="EMBL" id="SEU22660.1"/>
    </source>
</evidence>
<evidence type="ECO:0000313" key="6">
    <source>
        <dbReference type="Proteomes" id="UP000321514"/>
    </source>
</evidence>
<comment type="caution">
    <text evidence="3">The sequence shown here is derived from an EMBL/GenBank/DDBJ whole genome shotgun (WGS) entry which is preliminary data.</text>
</comment>
<evidence type="ECO:0000256" key="2">
    <source>
        <dbReference type="SAM" id="SignalP"/>
    </source>
</evidence>
<evidence type="ECO:0000256" key="1">
    <source>
        <dbReference type="SAM" id="MobiDB-lite"/>
    </source>
</evidence>
<evidence type="ECO:0000313" key="3">
    <source>
        <dbReference type="EMBL" id="GEN08144.1"/>
    </source>
</evidence>
<reference evidence="4 5" key="1">
    <citation type="submission" date="2016-10" db="EMBL/GenBank/DDBJ databases">
        <authorList>
            <person name="Varghese N."/>
            <person name="Submissions S."/>
        </authorList>
    </citation>
    <scope>NUCLEOTIDE SEQUENCE [LARGE SCALE GENOMIC DNA]</scope>
    <source>
        <strain evidence="4 5">DSM 16525</strain>
    </source>
</reference>
<feature type="region of interest" description="Disordered" evidence="1">
    <location>
        <begin position="64"/>
        <end position="91"/>
    </location>
</feature>
<gene>
    <name evidence="3" type="ORF">MFU01_31810</name>
    <name evidence="4" type="ORF">SAMN05443572_106431</name>
</gene>
<dbReference type="PROSITE" id="PS51257">
    <property type="entry name" value="PROKAR_LIPOPROTEIN"/>
    <property type="match status" value="1"/>
</dbReference>
<evidence type="ECO:0008006" key="7">
    <source>
        <dbReference type="Google" id="ProtNLM"/>
    </source>
</evidence>
<sequence length="146" mass="15233">MSRRLIIPARPARLALLGATVLCACASGQVATRDEGTERIAAIIGTPEREEPIPEGIVFVPDTTPLPEEDSLALSDAPKPPPLPERVDRGLPWAPYSTGPLLGMCARPPHGAILPAPVPPACLLAPGSIRFHLTPRPGGSIPGLLP</sequence>
<dbReference type="EMBL" id="BJXR01000027">
    <property type="protein sequence ID" value="GEN08144.1"/>
    <property type="molecule type" value="Genomic_DNA"/>
</dbReference>
<proteinExistence type="predicted"/>
<keyword evidence="2" id="KW-0732">Signal</keyword>
<evidence type="ECO:0000313" key="5">
    <source>
        <dbReference type="Proteomes" id="UP000183760"/>
    </source>
</evidence>
<keyword evidence="5" id="KW-1185">Reference proteome</keyword>
<dbReference type="AlphaFoldDB" id="A0A511T1X5"/>
<name>A0A511T1X5_MYXFU</name>